<keyword evidence="3" id="KW-1185">Reference proteome</keyword>
<protein>
    <submittedName>
        <fullName evidence="2">Uncharacterized protein</fullName>
    </submittedName>
</protein>
<keyword evidence="1" id="KW-0472">Membrane</keyword>
<feature type="transmembrane region" description="Helical" evidence="1">
    <location>
        <begin position="87"/>
        <end position="115"/>
    </location>
</feature>
<gene>
    <name evidence="2" type="ORF">PICMEDRAFT_88231</name>
</gene>
<evidence type="ECO:0000256" key="1">
    <source>
        <dbReference type="SAM" id="Phobius"/>
    </source>
</evidence>
<organism evidence="2 3">
    <name type="scientific">Pichia membranifaciens NRRL Y-2026</name>
    <dbReference type="NCBI Taxonomy" id="763406"/>
    <lineage>
        <taxon>Eukaryota</taxon>
        <taxon>Fungi</taxon>
        <taxon>Dikarya</taxon>
        <taxon>Ascomycota</taxon>
        <taxon>Saccharomycotina</taxon>
        <taxon>Pichiomycetes</taxon>
        <taxon>Pichiales</taxon>
        <taxon>Pichiaceae</taxon>
        <taxon>Pichia</taxon>
    </lineage>
</organism>
<proteinExistence type="predicted"/>
<name>A0A1E3NT94_9ASCO</name>
<dbReference type="AlphaFoldDB" id="A0A1E3NT94"/>
<feature type="transmembrane region" description="Helical" evidence="1">
    <location>
        <begin position="46"/>
        <end position="67"/>
    </location>
</feature>
<keyword evidence="1" id="KW-0812">Transmembrane</keyword>
<sequence>MKTFFLLFTSINHMVHFDPSYEQYCTLCLIFLFHVLFLVSSCFSFCFSYCFVCFVLFMSWSTLPYPHHLRHILPFFISHLHKFYVDVWLFFICTFYSFCMEFIFYVTFFPFHLFIPSKK</sequence>
<accession>A0A1E3NT94</accession>
<dbReference type="GeneID" id="30181720"/>
<evidence type="ECO:0000313" key="2">
    <source>
        <dbReference type="EMBL" id="ODQ48888.1"/>
    </source>
</evidence>
<feature type="transmembrane region" description="Helical" evidence="1">
    <location>
        <begin position="20"/>
        <end position="39"/>
    </location>
</feature>
<reference evidence="2 3" key="1">
    <citation type="journal article" date="2016" name="Proc. Natl. Acad. Sci. U.S.A.">
        <title>Comparative genomics of biotechnologically important yeasts.</title>
        <authorList>
            <person name="Riley R."/>
            <person name="Haridas S."/>
            <person name="Wolfe K.H."/>
            <person name="Lopes M.R."/>
            <person name="Hittinger C.T."/>
            <person name="Goeker M."/>
            <person name="Salamov A.A."/>
            <person name="Wisecaver J.H."/>
            <person name="Long T.M."/>
            <person name="Calvey C.H."/>
            <person name="Aerts A.L."/>
            <person name="Barry K.W."/>
            <person name="Choi C."/>
            <person name="Clum A."/>
            <person name="Coughlan A.Y."/>
            <person name="Deshpande S."/>
            <person name="Douglass A.P."/>
            <person name="Hanson S.J."/>
            <person name="Klenk H.-P."/>
            <person name="LaButti K.M."/>
            <person name="Lapidus A."/>
            <person name="Lindquist E.A."/>
            <person name="Lipzen A.M."/>
            <person name="Meier-Kolthoff J.P."/>
            <person name="Ohm R.A."/>
            <person name="Otillar R.P."/>
            <person name="Pangilinan J.L."/>
            <person name="Peng Y."/>
            <person name="Rokas A."/>
            <person name="Rosa C.A."/>
            <person name="Scheuner C."/>
            <person name="Sibirny A.A."/>
            <person name="Slot J.C."/>
            <person name="Stielow J.B."/>
            <person name="Sun H."/>
            <person name="Kurtzman C.P."/>
            <person name="Blackwell M."/>
            <person name="Grigoriev I.V."/>
            <person name="Jeffries T.W."/>
        </authorList>
    </citation>
    <scope>NUCLEOTIDE SEQUENCE [LARGE SCALE GENOMIC DNA]</scope>
    <source>
        <strain evidence="2 3">NRRL Y-2026</strain>
    </source>
</reference>
<keyword evidence="1" id="KW-1133">Transmembrane helix</keyword>
<dbReference type="RefSeq" id="XP_019020001.1">
    <property type="nucleotide sequence ID" value="XM_019165033.1"/>
</dbReference>
<dbReference type="Proteomes" id="UP000094455">
    <property type="component" value="Unassembled WGS sequence"/>
</dbReference>
<evidence type="ECO:0000313" key="3">
    <source>
        <dbReference type="Proteomes" id="UP000094455"/>
    </source>
</evidence>
<dbReference type="EMBL" id="KV454001">
    <property type="protein sequence ID" value="ODQ48888.1"/>
    <property type="molecule type" value="Genomic_DNA"/>
</dbReference>